<dbReference type="InterPro" id="IPR035093">
    <property type="entry name" value="RelE/ParE_toxin_dom_sf"/>
</dbReference>
<accession>A0A316DIK7</accession>
<reference evidence="1 2" key="1">
    <citation type="submission" date="2018-05" db="EMBL/GenBank/DDBJ databases">
        <title>Genomic Encyclopedia of Archaeal and Bacterial Type Strains, Phase II (KMG-II): from individual species to whole genera.</title>
        <authorList>
            <person name="Goeker M."/>
        </authorList>
    </citation>
    <scope>NUCLEOTIDE SEQUENCE [LARGE SCALE GENOMIC DNA]</scope>
    <source>
        <strain evidence="1 2">DSM 22214</strain>
    </source>
</reference>
<dbReference type="InterPro" id="IPR009241">
    <property type="entry name" value="HigB-like"/>
</dbReference>
<evidence type="ECO:0000313" key="1">
    <source>
        <dbReference type="EMBL" id="PWK17448.1"/>
    </source>
</evidence>
<proteinExistence type="predicted"/>
<protein>
    <submittedName>
        <fullName evidence="1">Phage derived Gp49-like protein DUF891</fullName>
    </submittedName>
</protein>
<organism evidence="1 2">
    <name type="scientific">Arcicella aurantiaca</name>
    <dbReference type="NCBI Taxonomy" id="591202"/>
    <lineage>
        <taxon>Bacteria</taxon>
        <taxon>Pseudomonadati</taxon>
        <taxon>Bacteroidota</taxon>
        <taxon>Cytophagia</taxon>
        <taxon>Cytophagales</taxon>
        <taxon>Flectobacillaceae</taxon>
        <taxon>Arcicella</taxon>
    </lineage>
</organism>
<sequence length="125" mass="14891">MQTIATILKQIKIVNTKFEVQFLEEARCFLSKLDEKTFDKIIYNINKAKEQNDPKLFKKLNGNIWEFRTKYKGVQYRLLAFWDKEGETNTLVIATHGFVKKVDKIPKNVIEKAETIRRLYFEDKN</sequence>
<dbReference type="Gene3D" id="3.30.2310.20">
    <property type="entry name" value="RelE-like"/>
    <property type="match status" value="1"/>
</dbReference>
<dbReference type="Proteomes" id="UP000245489">
    <property type="component" value="Unassembled WGS sequence"/>
</dbReference>
<dbReference type="Pfam" id="PF05973">
    <property type="entry name" value="Gp49"/>
    <property type="match status" value="1"/>
</dbReference>
<keyword evidence="2" id="KW-1185">Reference proteome</keyword>
<comment type="caution">
    <text evidence="1">The sequence shown here is derived from an EMBL/GenBank/DDBJ whole genome shotgun (WGS) entry which is preliminary data.</text>
</comment>
<name>A0A316DIK7_9BACT</name>
<gene>
    <name evidence="1" type="ORF">LV89_04363</name>
</gene>
<dbReference type="EMBL" id="QGGO01000035">
    <property type="protein sequence ID" value="PWK17448.1"/>
    <property type="molecule type" value="Genomic_DNA"/>
</dbReference>
<dbReference type="RefSeq" id="WP_211321253.1">
    <property type="nucleotide sequence ID" value="NZ_QGGO01000035.1"/>
</dbReference>
<evidence type="ECO:0000313" key="2">
    <source>
        <dbReference type="Proteomes" id="UP000245489"/>
    </source>
</evidence>
<dbReference type="AlphaFoldDB" id="A0A316DIK7"/>